<dbReference type="RefSeq" id="WP_183395049.1">
    <property type="nucleotide sequence ID" value="NZ_JACIDR010000002.1"/>
</dbReference>
<keyword evidence="6 7" id="KW-0862">Zinc</keyword>
<feature type="binding site" evidence="7">
    <location>
        <position position="135"/>
    </location>
    <ligand>
        <name>Zn(2+)</name>
        <dbReference type="ChEBI" id="CHEBI:29105"/>
        <note>catalytic</note>
    </ligand>
</feature>
<comment type="cofactor">
    <cofactor evidence="7">
        <name>Zn(2+)</name>
        <dbReference type="ChEBI" id="CHEBI:29105"/>
    </cofactor>
    <text evidence="7">Binds 1 zinc ion.</text>
</comment>
<keyword evidence="3 7" id="KW-0479">Metal-binding</keyword>
<evidence type="ECO:0000313" key="8">
    <source>
        <dbReference type="EMBL" id="MBB3973206.1"/>
    </source>
</evidence>
<protein>
    <recommendedName>
        <fullName evidence="7">Endoribonuclease YbeY</fullName>
        <ecNumber evidence="7">3.1.-.-</ecNumber>
    </recommendedName>
</protein>
<comment type="similarity">
    <text evidence="1 7">Belongs to the endoribonuclease YbeY family.</text>
</comment>
<dbReference type="PANTHER" id="PTHR46986">
    <property type="entry name" value="ENDORIBONUCLEASE YBEY, CHLOROPLASTIC"/>
    <property type="match status" value="1"/>
</dbReference>
<dbReference type="GO" id="GO:0004222">
    <property type="term" value="F:metalloendopeptidase activity"/>
    <property type="evidence" value="ECO:0007669"/>
    <property type="project" value="InterPro"/>
</dbReference>
<dbReference type="EC" id="3.1.-.-" evidence="7"/>
<dbReference type="HAMAP" id="MF_00009">
    <property type="entry name" value="Endoribonucl_YbeY"/>
    <property type="match status" value="1"/>
</dbReference>
<evidence type="ECO:0000256" key="2">
    <source>
        <dbReference type="ARBA" id="ARBA00022722"/>
    </source>
</evidence>
<dbReference type="Pfam" id="PF02130">
    <property type="entry name" value="YbeY"/>
    <property type="match status" value="1"/>
</dbReference>
<organism evidence="8 9">
    <name type="scientific">Hansschlegelia beijingensis</name>
    <dbReference type="NCBI Taxonomy" id="1133344"/>
    <lineage>
        <taxon>Bacteria</taxon>
        <taxon>Pseudomonadati</taxon>
        <taxon>Pseudomonadota</taxon>
        <taxon>Alphaproteobacteria</taxon>
        <taxon>Hyphomicrobiales</taxon>
        <taxon>Methylopilaceae</taxon>
        <taxon>Hansschlegelia</taxon>
    </lineage>
</organism>
<accession>A0A7W6CY37</accession>
<keyword evidence="7" id="KW-0698">rRNA processing</keyword>
<evidence type="ECO:0000256" key="6">
    <source>
        <dbReference type="ARBA" id="ARBA00022833"/>
    </source>
</evidence>
<evidence type="ECO:0000256" key="1">
    <source>
        <dbReference type="ARBA" id="ARBA00010875"/>
    </source>
</evidence>
<dbReference type="EMBL" id="JACIDR010000002">
    <property type="protein sequence ID" value="MBB3973206.1"/>
    <property type="molecule type" value="Genomic_DNA"/>
</dbReference>
<dbReference type="NCBIfam" id="TIGR00043">
    <property type="entry name" value="rRNA maturation RNase YbeY"/>
    <property type="match status" value="1"/>
</dbReference>
<dbReference type="GO" id="GO:0004521">
    <property type="term" value="F:RNA endonuclease activity"/>
    <property type="evidence" value="ECO:0007669"/>
    <property type="project" value="UniProtKB-UniRule"/>
</dbReference>
<keyword evidence="9" id="KW-1185">Reference proteome</keyword>
<comment type="caution">
    <text evidence="8">The sequence shown here is derived from an EMBL/GenBank/DDBJ whole genome shotgun (WGS) entry which is preliminary data.</text>
</comment>
<feature type="binding site" evidence="7">
    <location>
        <position position="125"/>
    </location>
    <ligand>
        <name>Zn(2+)</name>
        <dbReference type="ChEBI" id="CHEBI:29105"/>
        <note>catalytic</note>
    </ligand>
</feature>
<evidence type="ECO:0000256" key="7">
    <source>
        <dbReference type="HAMAP-Rule" id="MF_00009"/>
    </source>
</evidence>
<dbReference type="PANTHER" id="PTHR46986:SF1">
    <property type="entry name" value="ENDORIBONUCLEASE YBEY, CHLOROPLASTIC"/>
    <property type="match status" value="1"/>
</dbReference>
<reference evidence="8 9" key="1">
    <citation type="submission" date="2020-08" db="EMBL/GenBank/DDBJ databases">
        <title>Genomic Encyclopedia of Type Strains, Phase IV (KMG-IV): sequencing the most valuable type-strain genomes for metagenomic binning, comparative biology and taxonomic classification.</title>
        <authorList>
            <person name="Goeker M."/>
        </authorList>
    </citation>
    <scope>NUCLEOTIDE SEQUENCE [LARGE SCALE GENOMIC DNA]</scope>
    <source>
        <strain evidence="8 9">DSM 25481</strain>
    </source>
</reference>
<dbReference type="PROSITE" id="PS01306">
    <property type="entry name" value="UPF0054"/>
    <property type="match status" value="1"/>
</dbReference>
<feature type="binding site" evidence="7">
    <location>
        <position position="129"/>
    </location>
    <ligand>
        <name>Zn(2+)</name>
        <dbReference type="ChEBI" id="CHEBI:29105"/>
        <note>catalytic</note>
    </ligand>
</feature>
<gene>
    <name evidence="7" type="primary">ybeY</name>
    <name evidence="8" type="ORF">GGR24_001863</name>
</gene>
<dbReference type="AlphaFoldDB" id="A0A7W6CY37"/>
<dbReference type="InterPro" id="IPR020549">
    <property type="entry name" value="YbeY_CS"/>
</dbReference>
<dbReference type="GO" id="GO:0006364">
    <property type="term" value="P:rRNA processing"/>
    <property type="evidence" value="ECO:0007669"/>
    <property type="project" value="UniProtKB-UniRule"/>
</dbReference>
<evidence type="ECO:0000256" key="4">
    <source>
        <dbReference type="ARBA" id="ARBA00022759"/>
    </source>
</evidence>
<dbReference type="InterPro" id="IPR002036">
    <property type="entry name" value="YbeY"/>
</dbReference>
<proteinExistence type="inferred from homology"/>
<dbReference type="GO" id="GO:0005737">
    <property type="term" value="C:cytoplasm"/>
    <property type="evidence" value="ECO:0007669"/>
    <property type="project" value="UniProtKB-SubCell"/>
</dbReference>
<name>A0A7W6CY37_9HYPH</name>
<sequence length="171" mass="18472">MSPDRPTPVALEVERDSDLWSVLPEAEAIIAKAVSAAFAEAGLLARPDAELAVTLADDARVRSLNAEWRAKDRPTNVLTFPAVEPDETAEAPMLGDVILAFETVAREARDEQKTLGDHVAHLTIHGVLHLFGFDHLEDDEADAMEAIEIRALARIGVADPYAAIVETPTNS</sequence>
<keyword evidence="7" id="KW-0963">Cytoplasm</keyword>
<dbReference type="SUPFAM" id="SSF55486">
    <property type="entry name" value="Metalloproteases ('zincins'), catalytic domain"/>
    <property type="match status" value="1"/>
</dbReference>
<dbReference type="Gene3D" id="3.40.390.30">
    <property type="entry name" value="Metalloproteases ('zincins'), catalytic domain"/>
    <property type="match status" value="1"/>
</dbReference>
<evidence type="ECO:0000313" key="9">
    <source>
        <dbReference type="Proteomes" id="UP000528964"/>
    </source>
</evidence>
<dbReference type="Proteomes" id="UP000528964">
    <property type="component" value="Unassembled WGS sequence"/>
</dbReference>
<keyword evidence="7" id="KW-0690">Ribosome biogenesis</keyword>
<keyword evidence="4 7" id="KW-0255">Endonuclease</keyword>
<evidence type="ECO:0000256" key="3">
    <source>
        <dbReference type="ARBA" id="ARBA00022723"/>
    </source>
</evidence>
<keyword evidence="5 7" id="KW-0378">Hydrolase</keyword>
<keyword evidence="2 7" id="KW-0540">Nuclease</keyword>
<evidence type="ECO:0000256" key="5">
    <source>
        <dbReference type="ARBA" id="ARBA00022801"/>
    </source>
</evidence>
<dbReference type="GO" id="GO:0008270">
    <property type="term" value="F:zinc ion binding"/>
    <property type="evidence" value="ECO:0007669"/>
    <property type="project" value="UniProtKB-UniRule"/>
</dbReference>
<comment type="subcellular location">
    <subcellularLocation>
        <location evidence="7">Cytoplasm</location>
    </subcellularLocation>
</comment>
<dbReference type="InterPro" id="IPR023091">
    <property type="entry name" value="MetalPrtase_cat_dom_sf_prd"/>
</dbReference>
<comment type="function">
    <text evidence="7">Single strand-specific metallo-endoribonuclease involved in late-stage 70S ribosome quality control and in maturation of the 3' terminus of the 16S rRNA.</text>
</comment>